<protein>
    <submittedName>
        <fullName evidence="1">Uncharacterized protein</fullName>
    </submittedName>
</protein>
<gene>
    <name evidence="1" type="ORF">N7496_008859</name>
</gene>
<comment type="caution">
    <text evidence="1">The sequence shown here is derived from an EMBL/GenBank/DDBJ whole genome shotgun (WGS) entry which is preliminary data.</text>
</comment>
<reference evidence="1" key="2">
    <citation type="journal article" date="2023" name="IMA Fungus">
        <title>Comparative genomic study of the Penicillium genus elucidates a diverse pangenome and 15 lateral gene transfer events.</title>
        <authorList>
            <person name="Petersen C."/>
            <person name="Sorensen T."/>
            <person name="Nielsen M.R."/>
            <person name="Sondergaard T.E."/>
            <person name="Sorensen J.L."/>
            <person name="Fitzpatrick D.A."/>
            <person name="Frisvad J.C."/>
            <person name="Nielsen K.L."/>
        </authorList>
    </citation>
    <scope>NUCLEOTIDE SEQUENCE</scope>
    <source>
        <strain evidence="1">IBT 29864</strain>
    </source>
</reference>
<accession>A0A9W9V644</accession>
<keyword evidence="2" id="KW-1185">Reference proteome</keyword>
<proteinExistence type="predicted"/>
<dbReference type="Proteomes" id="UP001147782">
    <property type="component" value="Unassembled WGS sequence"/>
</dbReference>
<reference evidence="1" key="1">
    <citation type="submission" date="2022-11" db="EMBL/GenBank/DDBJ databases">
        <authorList>
            <person name="Petersen C."/>
        </authorList>
    </citation>
    <scope>NUCLEOTIDE SEQUENCE</scope>
    <source>
        <strain evidence="1">IBT 29864</strain>
    </source>
</reference>
<evidence type="ECO:0000313" key="1">
    <source>
        <dbReference type="EMBL" id="KAJ5369099.1"/>
    </source>
</evidence>
<dbReference type="AlphaFoldDB" id="A0A9W9V644"/>
<dbReference type="EMBL" id="JAPZBS010000007">
    <property type="protein sequence ID" value="KAJ5369099.1"/>
    <property type="molecule type" value="Genomic_DNA"/>
</dbReference>
<sequence>MATILALGTVMLDSFGLSDIRTETLFEIVKFTMWEPLAIPAISKVILIFPVDLILILSHALGKILLTYTDISSDKGIEKATLEA</sequence>
<name>A0A9W9V644_9EURO</name>
<evidence type="ECO:0000313" key="2">
    <source>
        <dbReference type="Proteomes" id="UP001147782"/>
    </source>
</evidence>
<organism evidence="1 2">
    <name type="scientific">Penicillium cataractarum</name>
    <dbReference type="NCBI Taxonomy" id="2100454"/>
    <lineage>
        <taxon>Eukaryota</taxon>
        <taxon>Fungi</taxon>
        <taxon>Dikarya</taxon>
        <taxon>Ascomycota</taxon>
        <taxon>Pezizomycotina</taxon>
        <taxon>Eurotiomycetes</taxon>
        <taxon>Eurotiomycetidae</taxon>
        <taxon>Eurotiales</taxon>
        <taxon>Aspergillaceae</taxon>
        <taxon>Penicillium</taxon>
    </lineage>
</organism>
<dbReference type="GeneID" id="81440957"/>
<dbReference type="RefSeq" id="XP_056553841.1">
    <property type="nucleotide sequence ID" value="XM_056701778.1"/>
</dbReference>